<evidence type="ECO:0000313" key="3">
    <source>
        <dbReference type="Proteomes" id="UP000293162"/>
    </source>
</evidence>
<comment type="caution">
    <text evidence="2">The sequence shown here is derived from an EMBL/GenBank/DDBJ whole genome shotgun (WGS) entry which is preliminary data.</text>
</comment>
<protein>
    <recommendedName>
        <fullName evidence="4">Cell division protein FtsQ</fullName>
    </recommendedName>
</protein>
<keyword evidence="1" id="KW-1133">Transmembrane helix</keyword>
<proteinExistence type="predicted"/>
<feature type="transmembrane region" description="Helical" evidence="1">
    <location>
        <begin position="12"/>
        <end position="31"/>
    </location>
</feature>
<keyword evidence="3" id="KW-1185">Reference proteome</keyword>
<dbReference type="OrthoDB" id="1466667at2"/>
<keyword evidence="1" id="KW-0472">Membrane</keyword>
<keyword evidence="1" id="KW-0812">Transmembrane</keyword>
<organism evidence="2 3">
    <name type="scientific">Emticicia agri</name>
    <dbReference type="NCBI Taxonomy" id="2492393"/>
    <lineage>
        <taxon>Bacteria</taxon>
        <taxon>Pseudomonadati</taxon>
        <taxon>Bacteroidota</taxon>
        <taxon>Cytophagia</taxon>
        <taxon>Cytophagales</taxon>
        <taxon>Leadbetterellaceae</taxon>
        <taxon>Emticicia</taxon>
    </lineage>
</organism>
<name>A0A4Q5LZK0_9BACT</name>
<dbReference type="AlphaFoldDB" id="A0A4Q5LZK0"/>
<evidence type="ECO:0008006" key="4">
    <source>
        <dbReference type="Google" id="ProtNLM"/>
    </source>
</evidence>
<reference evidence="2 3" key="1">
    <citation type="submission" date="2019-02" db="EMBL/GenBank/DDBJ databases">
        <title>Bacterial novel species Emticicia sp. 17J42-9 isolated from soil.</title>
        <authorList>
            <person name="Jung H.-Y."/>
        </authorList>
    </citation>
    <scope>NUCLEOTIDE SEQUENCE [LARGE SCALE GENOMIC DNA]</scope>
    <source>
        <strain evidence="2 3">17J42-9</strain>
    </source>
</reference>
<evidence type="ECO:0000313" key="2">
    <source>
        <dbReference type="EMBL" id="RYU95314.1"/>
    </source>
</evidence>
<evidence type="ECO:0000256" key="1">
    <source>
        <dbReference type="SAM" id="Phobius"/>
    </source>
</evidence>
<dbReference type="RefSeq" id="WP_130021363.1">
    <property type="nucleotide sequence ID" value="NZ_SEWF01000016.1"/>
</dbReference>
<dbReference type="Proteomes" id="UP000293162">
    <property type="component" value="Unassembled WGS sequence"/>
</dbReference>
<dbReference type="EMBL" id="SEWF01000016">
    <property type="protein sequence ID" value="RYU95314.1"/>
    <property type="molecule type" value="Genomic_DNA"/>
</dbReference>
<gene>
    <name evidence="2" type="ORF">EWM59_12755</name>
</gene>
<accession>A0A4Q5LZK0</accession>
<sequence length="255" mass="29384">MEKKVNFKKIGRWVMAGSALIGVVVLIIFSSNTFSTDRCKKIEVKIKNANEQFFIDAKEIESLATRQGSDQLTGRLFDKIDLREIEKRILKNKQIKSCQVFRGIEGNLNIDVEQHIPVARILMSDGREDVYTDNEGYFFPLSERYSARIILLSGEYFRNLPSLKQKGQEKLLNFINLINEDHFLKAQFTQLDINKAGNITIVPLLGKHIIEFGEAENIQNRLNRLKIFYKQILPVKGWDAFSHISVKYDGQVVCK</sequence>